<name>A0A3D9H4X7_9FLAO</name>
<organism evidence="2 3">
    <name type="scientific">Winogradskyella eximia</name>
    <dbReference type="NCBI Taxonomy" id="262006"/>
    <lineage>
        <taxon>Bacteria</taxon>
        <taxon>Pseudomonadati</taxon>
        <taxon>Bacteroidota</taxon>
        <taxon>Flavobacteriia</taxon>
        <taxon>Flavobacteriales</taxon>
        <taxon>Flavobacteriaceae</taxon>
        <taxon>Winogradskyella</taxon>
    </lineage>
</organism>
<evidence type="ECO:0000313" key="2">
    <source>
        <dbReference type="EMBL" id="RED44563.1"/>
    </source>
</evidence>
<protein>
    <submittedName>
        <fullName evidence="2">Uncharacterized protein</fullName>
    </submittedName>
</protein>
<proteinExistence type="predicted"/>
<evidence type="ECO:0000256" key="1">
    <source>
        <dbReference type="SAM" id="Phobius"/>
    </source>
</evidence>
<keyword evidence="1" id="KW-0812">Transmembrane</keyword>
<keyword evidence="3" id="KW-1185">Reference proteome</keyword>
<sequence length="246" mass="28874">METGKTSKYFKYAIGEIFLVVIGILIALQINNWNENRKLQQREVQILKEIKSDLFQTKNDVIRTADRHKEALSLSQYLLDAIRAKVSYSDSIYRAFSKIGSDYEIVPKTSGFDNLKTIGLNTISNDSLRIAITNIFQLSFTRLQSDFQGKNKEFDISNMMFPYQKKYFEIDFSKPRKMPRKYSDTLNLYSLKIKDYQNFILDMDLFKTTQLAMFTRSNLVESQMEIAEEIDKIIELIEQELKKKDQ</sequence>
<dbReference type="OrthoDB" id="821805at2"/>
<feature type="transmembrane region" description="Helical" evidence="1">
    <location>
        <begin position="12"/>
        <end position="30"/>
    </location>
</feature>
<dbReference type="Pfam" id="PF19578">
    <property type="entry name" value="DUF6090"/>
    <property type="match status" value="1"/>
</dbReference>
<dbReference type="EMBL" id="QRDV01000003">
    <property type="protein sequence ID" value="RED44563.1"/>
    <property type="molecule type" value="Genomic_DNA"/>
</dbReference>
<dbReference type="RefSeq" id="WP_147299200.1">
    <property type="nucleotide sequence ID" value="NZ_QRDV01000003.1"/>
</dbReference>
<dbReference type="AlphaFoldDB" id="A0A3D9H4X7"/>
<accession>A0A3D9H4X7</accession>
<reference evidence="2 3" key="1">
    <citation type="submission" date="2018-07" db="EMBL/GenBank/DDBJ databases">
        <title>Genomic Encyclopedia of Type Strains, Phase III (KMG-III): the genomes of soil and plant-associated and newly described type strains.</title>
        <authorList>
            <person name="Whitman W."/>
        </authorList>
    </citation>
    <scope>NUCLEOTIDE SEQUENCE [LARGE SCALE GENOMIC DNA]</scope>
    <source>
        <strain evidence="2 3">CECT 7946</strain>
    </source>
</reference>
<dbReference type="InterPro" id="IPR045749">
    <property type="entry name" value="DUF6090"/>
</dbReference>
<keyword evidence="1" id="KW-1133">Transmembrane helix</keyword>
<keyword evidence="1" id="KW-0472">Membrane</keyword>
<dbReference type="Proteomes" id="UP000256980">
    <property type="component" value="Unassembled WGS sequence"/>
</dbReference>
<gene>
    <name evidence="2" type="ORF">DFQ10_103250</name>
</gene>
<comment type="caution">
    <text evidence="2">The sequence shown here is derived from an EMBL/GenBank/DDBJ whole genome shotgun (WGS) entry which is preliminary data.</text>
</comment>
<evidence type="ECO:0000313" key="3">
    <source>
        <dbReference type="Proteomes" id="UP000256980"/>
    </source>
</evidence>